<feature type="domain" description="FGAR-AT PurM N-terminal-like" evidence="18">
    <location>
        <begin position="652"/>
        <end position="810"/>
    </location>
</feature>
<sequence>MSSIISLCGSLALSDFRLEKLRQNAARLNLPPDINITATYWYFIESKQPLTSSSLSSLSAILTATQNPPPALSSSEHLFLVTPRIGTISSWASKATDIAHNCGFDDVSRIERGIAYVLSGDLTEAELNAWGTLLYDRMTESLLTSFDEAEALFHHTKARTYESIDILGEGISALQKANVTFGFALSEDEIEYLVENYQKLGRNPTDVELMMFAQANSEHCRHKIFNADFILNDEKQPKSLFRMIKDTHEKTPEGTVVAYKDNASVIEGYTIDRFYPNADACEYQFNEELTHIVMKVETHNHPTAISPFAGASTGAGGEIRDEGATGRGARPKAGLTGFSVSNLQIPNYVQSWEQYQNDGSYGKPDRISSAFDIMIDGPLGGAAFNNEFGRPNLLGYFRTFEAPYKGKVRGYHKPIMIAGGLGNIQAQQVEKGIFPAGALLIQLGGPGLLIGLGGGAASSMETGANSADLDFDSVQRGNPEIEHRAQEVIDRCWQLGDQNPIVSIHDVGAGGLSNAFPELVNDAGRSAIFNLRDIKLEEEGLSPMEIWCNEAQERYVLAILPEDLERFRTLCERERCPFAVVGTATDDGVLKVKDALFDNEPVDLPLDILLGKPPKTTRIDHTVEESEIPFNATQVDLVKSAYDVLRLPTVASKNFLITIGDRTVGGLTYQDQMVGPYQVPVSDVAVTKMGFDTTHGEAMTMGEKAPVALFDAAASGRLAVGEAITNIAATDIGDIKRIKLSANWMAPCGLPGEDEKLYRTVEAVSNFCQDLSLSIPVGKDSLSMNTVWEDQGEQKSVTAPLSLVITAFAPIENVRKTVTPELKAVENSQLFLVDLGAGHARLGGSALTQVNGQLSDVAPDVSSEHLGAFFKLMQRMVATGELLAYHDRGDGGLLATLAEMMFAGRLGMAVDLSSVKAALLADGSSHEQNLRMLFNEELGAVVQIDESFVGNFTALAEAMGMGHLVHQIGTVVDDYTLTIRANDETLLTESGVALQKAWSEVSHHMQRLRDNPAAADSEFALIETPELKKLFAKTTFDVNEDIAAPYINLGAQPRIAILREQGVNGHVEMAAAFHTAGFAAQDVHMSDLIAGRVSLADFDALAACGGFSYGDVLGAGQGWAKSILFNAKLRDHFASFFARNDTLSLGICNGCQMMSQLAEIIPGAEHWPTFMRNESEQFEARLTMMEVVKSPSIFFNGMEGSMMPIVVSHGEGRAHFKDGLGNIDVAARYVDGLGQVTDRYPLNPNGSPQAIAGVTSQDGRATIMMPHPERVYQRDQLSWKPDDWETFSGWYRMFANARKSFV</sequence>
<dbReference type="Gene3D" id="3.30.1330.10">
    <property type="entry name" value="PurM-like, N-terminal domain"/>
    <property type="match status" value="2"/>
</dbReference>
<evidence type="ECO:0000259" key="15">
    <source>
        <dbReference type="Pfam" id="PF02769"/>
    </source>
</evidence>
<evidence type="ECO:0000256" key="12">
    <source>
        <dbReference type="ARBA" id="ARBA00052585"/>
    </source>
</evidence>
<keyword evidence="4 14" id="KW-0963">Cytoplasm</keyword>
<dbReference type="CDD" id="cd02204">
    <property type="entry name" value="PurL_repeat2"/>
    <property type="match status" value="1"/>
</dbReference>
<feature type="active site" evidence="14">
    <location>
        <position position="1267"/>
    </location>
</feature>
<dbReference type="CDD" id="cd01740">
    <property type="entry name" value="GATase1_FGAR_AT"/>
    <property type="match status" value="1"/>
</dbReference>
<dbReference type="InterPro" id="IPR036921">
    <property type="entry name" value="PurM-like_N_sf"/>
</dbReference>
<comment type="function">
    <text evidence="13 14">Phosphoribosylformylglycinamidine synthase involved in the purines biosynthetic pathway. Catalyzes the ATP-dependent conversion of formylglycinamide ribonucleotide (FGAR) and glutamine to yield formylglycinamidine ribonucleotide (FGAM) and glutamate.</text>
</comment>
<dbReference type="EC" id="6.3.5.3" evidence="14"/>
<evidence type="ECO:0000313" key="20">
    <source>
        <dbReference type="Proteomes" id="UP000680020"/>
    </source>
</evidence>
<keyword evidence="8 14" id="KW-0658">Purine biosynthesis</keyword>
<dbReference type="SUPFAM" id="SSF55326">
    <property type="entry name" value="PurM N-terminal domain-like"/>
    <property type="match status" value="2"/>
</dbReference>
<dbReference type="InterPro" id="IPR036676">
    <property type="entry name" value="PurM-like_C_sf"/>
</dbReference>
<evidence type="ECO:0000256" key="2">
    <source>
        <dbReference type="ARBA" id="ARBA00004920"/>
    </source>
</evidence>
<dbReference type="NCBIfam" id="TIGR01735">
    <property type="entry name" value="FGAM_synt"/>
    <property type="match status" value="1"/>
</dbReference>
<evidence type="ECO:0000259" key="18">
    <source>
        <dbReference type="Pfam" id="PF22689"/>
    </source>
</evidence>
<dbReference type="InterPro" id="IPR041609">
    <property type="entry name" value="PurL_linker"/>
</dbReference>
<dbReference type="Pfam" id="PF18072">
    <property type="entry name" value="FGAR-AT_linker"/>
    <property type="match status" value="1"/>
</dbReference>
<dbReference type="FunFam" id="3.90.650.10:FF:000002">
    <property type="entry name" value="Phosphoribosylformylglycinamidine synthase"/>
    <property type="match status" value="1"/>
</dbReference>
<dbReference type="SMART" id="SM01211">
    <property type="entry name" value="GATase_5"/>
    <property type="match status" value="1"/>
</dbReference>
<feature type="binding site" evidence="14">
    <location>
        <begin position="310"/>
        <end position="321"/>
    </location>
    <ligand>
        <name>ATP</name>
        <dbReference type="ChEBI" id="CHEBI:30616"/>
    </ligand>
</feature>
<evidence type="ECO:0000256" key="13">
    <source>
        <dbReference type="ARBA" id="ARBA00057317"/>
    </source>
</evidence>
<keyword evidence="6 14" id="KW-0479">Metal-binding</keyword>
<dbReference type="SUPFAM" id="SSF56042">
    <property type="entry name" value="PurM C-terminal domain-like"/>
    <property type="match status" value="2"/>
</dbReference>
<dbReference type="Gene3D" id="3.40.50.880">
    <property type="match status" value="1"/>
</dbReference>
<dbReference type="FunFam" id="3.30.1330.10:FF:000005">
    <property type="entry name" value="Phosphoribosylformylglycinamidine synthase"/>
    <property type="match status" value="1"/>
</dbReference>
<feature type="domain" description="Phosphoribosylformylglycinamidine synthase N-terminal" evidence="17">
    <location>
        <begin position="40"/>
        <end position="153"/>
    </location>
</feature>
<protein>
    <recommendedName>
        <fullName evidence="14">Phosphoribosylformylglycinamidine synthase</fullName>
        <shortName evidence="14">FGAM synthase</shortName>
        <shortName evidence="14">FGAMS</shortName>
        <ecNumber evidence="14">6.3.5.3</ecNumber>
    </recommendedName>
    <alternativeName>
        <fullName evidence="14">Formylglycinamide ribonucleotide amidotransferase</fullName>
        <shortName evidence="14">FGAR amidotransferase</shortName>
        <shortName evidence="14">FGAR-AT</shortName>
    </alternativeName>
</protein>
<dbReference type="SUPFAM" id="SSF52317">
    <property type="entry name" value="Class I glutamine amidotransferase-like"/>
    <property type="match status" value="1"/>
</dbReference>
<dbReference type="Pfam" id="PF18076">
    <property type="entry name" value="FGAR-AT_N"/>
    <property type="match status" value="1"/>
</dbReference>
<reference evidence="19" key="1">
    <citation type="submission" date="2021-03" db="EMBL/GenBank/DDBJ databases">
        <title>Identification and antibiotic profiling of Wohlfahrtiimonas chitiniclastica, an underestimated human pathogen.</title>
        <authorList>
            <person name="Kopf A."/>
            <person name="Bunk B."/>
            <person name="Coldewey S."/>
            <person name="Gunzer F."/>
            <person name="Riedel T."/>
            <person name="Schroettner P."/>
        </authorList>
    </citation>
    <scope>NUCLEOTIDE SEQUENCE</scope>
    <source>
        <strain evidence="19">DSM 100917</strain>
    </source>
</reference>
<dbReference type="InterPro" id="IPR036604">
    <property type="entry name" value="PurS-like_sf"/>
</dbReference>
<evidence type="ECO:0000256" key="5">
    <source>
        <dbReference type="ARBA" id="ARBA00022598"/>
    </source>
</evidence>
<comment type="similarity">
    <text evidence="3 14">In the N-terminal section; belongs to the FGAMS family.</text>
</comment>
<dbReference type="Pfam" id="PF13507">
    <property type="entry name" value="GATase_5"/>
    <property type="match status" value="1"/>
</dbReference>
<dbReference type="PANTHER" id="PTHR10099">
    <property type="entry name" value="PHOSPHORIBOSYLFORMYLGLYCINAMIDINE SYNTHASE"/>
    <property type="match status" value="1"/>
</dbReference>
<comment type="pathway">
    <text evidence="2 14">Purine metabolism; IMP biosynthesis via de novo pathway; 5-amino-1-(5-phospho-D-ribosyl)imidazole from N(2)-formyl-N(1)-(5-phospho-D-ribosyl)glycinamide: step 1/2.</text>
</comment>
<comment type="catalytic activity">
    <reaction evidence="12 14">
        <text>N(2)-formyl-N(1)-(5-phospho-beta-D-ribosyl)glycinamide + L-glutamine + ATP + H2O = 2-formamido-N(1)-(5-O-phospho-beta-D-ribosyl)acetamidine + L-glutamate + ADP + phosphate + H(+)</text>
        <dbReference type="Rhea" id="RHEA:17129"/>
        <dbReference type="ChEBI" id="CHEBI:15377"/>
        <dbReference type="ChEBI" id="CHEBI:15378"/>
        <dbReference type="ChEBI" id="CHEBI:29985"/>
        <dbReference type="ChEBI" id="CHEBI:30616"/>
        <dbReference type="ChEBI" id="CHEBI:43474"/>
        <dbReference type="ChEBI" id="CHEBI:58359"/>
        <dbReference type="ChEBI" id="CHEBI:147286"/>
        <dbReference type="ChEBI" id="CHEBI:147287"/>
        <dbReference type="ChEBI" id="CHEBI:456216"/>
        <dbReference type="EC" id="6.3.5.3"/>
    </reaction>
</comment>
<dbReference type="HAMAP" id="MF_00419">
    <property type="entry name" value="PurL_1"/>
    <property type="match status" value="1"/>
</dbReference>
<evidence type="ECO:0000256" key="10">
    <source>
        <dbReference type="ARBA" id="ARBA00022842"/>
    </source>
</evidence>
<keyword evidence="10 14" id="KW-0460">Magnesium</keyword>
<dbReference type="GO" id="GO:0005737">
    <property type="term" value="C:cytoplasm"/>
    <property type="evidence" value="ECO:0007669"/>
    <property type="project" value="UniProtKB-SubCell"/>
</dbReference>
<organism evidence="19 20">
    <name type="scientific">Wohlfahrtiimonas chitiniclastica</name>
    <dbReference type="NCBI Taxonomy" id="400946"/>
    <lineage>
        <taxon>Bacteria</taxon>
        <taxon>Pseudomonadati</taxon>
        <taxon>Pseudomonadota</taxon>
        <taxon>Gammaproteobacteria</taxon>
        <taxon>Cardiobacteriales</taxon>
        <taxon>Ignatzschineriaceae</taxon>
        <taxon>Wohlfahrtiimonas</taxon>
    </lineage>
</organism>
<dbReference type="Proteomes" id="UP000680020">
    <property type="component" value="Unassembled WGS sequence"/>
</dbReference>
<feature type="domain" description="PurM-like C-terminal" evidence="15">
    <location>
        <begin position="436"/>
        <end position="593"/>
    </location>
</feature>
<dbReference type="InterPro" id="IPR010918">
    <property type="entry name" value="PurM-like_C_dom"/>
</dbReference>
<evidence type="ECO:0000259" key="17">
    <source>
        <dbReference type="Pfam" id="PF18076"/>
    </source>
</evidence>
<comment type="subunit">
    <text evidence="14">Monomer.</text>
</comment>
<evidence type="ECO:0000256" key="14">
    <source>
        <dbReference type="HAMAP-Rule" id="MF_00419"/>
    </source>
</evidence>
<feature type="domain" description="Phosphoribosylformylglycinamidine synthase linker" evidence="16">
    <location>
        <begin position="174"/>
        <end position="223"/>
    </location>
</feature>
<dbReference type="RefSeq" id="WP_213403384.1">
    <property type="nucleotide sequence ID" value="NZ_JAGIBT010000004.1"/>
</dbReference>
<dbReference type="FunFam" id="1.10.8.750:FF:000002">
    <property type="entry name" value="Phosphoribosylformylglycinamidine synthase"/>
    <property type="match status" value="1"/>
</dbReference>
<feature type="active site" description="Nucleophile" evidence="14">
    <location>
        <position position="1148"/>
    </location>
</feature>
<feature type="binding site" evidence="14">
    <location>
        <position position="683"/>
    </location>
    <ligand>
        <name>Mg(2+)</name>
        <dbReference type="ChEBI" id="CHEBI:18420"/>
    </ligand>
</feature>
<comment type="caution">
    <text evidence="14">Lacks conserved residue(s) required for the propagation of feature annotation.</text>
</comment>
<keyword evidence="7 14" id="KW-0547">Nucleotide-binding</keyword>
<dbReference type="InterPro" id="IPR040707">
    <property type="entry name" value="FGAR-AT_N"/>
</dbReference>
<evidence type="ECO:0000256" key="7">
    <source>
        <dbReference type="ARBA" id="ARBA00022741"/>
    </source>
</evidence>
<evidence type="ECO:0000256" key="1">
    <source>
        <dbReference type="ARBA" id="ARBA00004496"/>
    </source>
</evidence>
<dbReference type="NCBIfam" id="NF003672">
    <property type="entry name" value="PRK05297.1"/>
    <property type="match status" value="1"/>
</dbReference>
<comment type="caution">
    <text evidence="19">The sequence shown here is derived from an EMBL/GenBank/DDBJ whole genome shotgun (WGS) entry which is preliminary data.</text>
</comment>
<dbReference type="Gene3D" id="3.90.650.10">
    <property type="entry name" value="PurM-like C-terminal domain"/>
    <property type="match status" value="2"/>
</dbReference>
<dbReference type="GO" id="GO:0005524">
    <property type="term" value="F:ATP binding"/>
    <property type="evidence" value="ECO:0007669"/>
    <property type="project" value="UniProtKB-UniRule"/>
</dbReference>
<feature type="binding site" evidence="14">
    <location>
        <position position="722"/>
    </location>
    <ligand>
        <name>Mg(2+)</name>
        <dbReference type="ChEBI" id="CHEBI:18420"/>
    </ligand>
</feature>
<dbReference type="GO" id="GO:0006189">
    <property type="term" value="P:'de novo' IMP biosynthetic process"/>
    <property type="evidence" value="ECO:0007669"/>
    <property type="project" value="UniProtKB-UniRule"/>
</dbReference>
<evidence type="ECO:0000256" key="9">
    <source>
        <dbReference type="ARBA" id="ARBA00022840"/>
    </source>
</evidence>
<dbReference type="SUPFAM" id="SSF82697">
    <property type="entry name" value="PurS-like"/>
    <property type="match status" value="1"/>
</dbReference>
<accession>A0AB35BX34</accession>
<dbReference type="PROSITE" id="PS51273">
    <property type="entry name" value="GATASE_TYPE_1"/>
    <property type="match status" value="1"/>
</dbReference>
<evidence type="ECO:0000256" key="4">
    <source>
        <dbReference type="ARBA" id="ARBA00022490"/>
    </source>
</evidence>
<feature type="active site" evidence="14">
    <location>
        <position position="1269"/>
    </location>
</feature>
<evidence type="ECO:0000256" key="3">
    <source>
        <dbReference type="ARBA" id="ARBA00008608"/>
    </source>
</evidence>
<dbReference type="GO" id="GO:0004642">
    <property type="term" value="F:phosphoribosylformylglycinamidine synthase activity"/>
    <property type="evidence" value="ECO:0007669"/>
    <property type="project" value="UniProtKB-UniRule"/>
</dbReference>
<dbReference type="PANTHER" id="PTHR10099:SF1">
    <property type="entry name" value="PHOSPHORIBOSYLFORMYLGLYCINAMIDINE SYNTHASE"/>
    <property type="match status" value="1"/>
</dbReference>
<dbReference type="CDD" id="cd02203">
    <property type="entry name" value="PurL_repeat1"/>
    <property type="match status" value="1"/>
</dbReference>
<dbReference type="FunFam" id="3.30.1330.10:FF:000002">
    <property type="entry name" value="Phosphoribosylformylglycinamidine synthase"/>
    <property type="match status" value="1"/>
</dbReference>
<dbReference type="InterPro" id="IPR055181">
    <property type="entry name" value="FGAR-AT_PurM_N-like"/>
</dbReference>
<keyword evidence="5 14" id="KW-0436">Ligase</keyword>
<dbReference type="Pfam" id="PF02769">
    <property type="entry name" value="AIRS_C"/>
    <property type="match status" value="2"/>
</dbReference>
<gene>
    <name evidence="14 19" type="primary">purL</name>
    <name evidence="19" type="synonym">purI</name>
    <name evidence="19" type="ORF">J7561_02340</name>
</gene>
<proteinExistence type="inferred from homology"/>
<dbReference type="InterPro" id="IPR010073">
    <property type="entry name" value="PurL_large"/>
</dbReference>
<evidence type="ECO:0000256" key="6">
    <source>
        <dbReference type="ARBA" id="ARBA00022723"/>
    </source>
</evidence>
<feature type="binding site" evidence="14">
    <location>
        <position position="887"/>
    </location>
    <ligand>
        <name>Mg(2+)</name>
        <dbReference type="ChEBI" id="CHEBI:18420"/>
    </ligand>
</feature>
<evidence type="ECO:0000313" key="19">
    <source>
        <dbReference type="EMBL" id="MBS7824041.1"/>
    </source>
</evidence>
<name>A0AB35BX34_9GAMM</name>
<feature type="binding site" evidence="14">
    <location>
        <position position="726"/>
    </location>
    <ligand>
        <name>Mg(2+)</name>
        <dbReference type="ChEBI" id="CHEBI:18420"/>
    </ligand>
</feature>
<evidence type="ECO:0000256" key="8">
    <source>
        <dbReference type="ARBA" id="ARBA00022755"/>
    </source>
</evidence>
<dbReference type="InterPro" id="IPR029062">
    <property type="entry name" value="Class_I_gatase-like"/>
</dbReference>
<dbReference type="GO" id="GO:0046872">
    <property type="term" value="F:metal ion binding"/>
    <property type="evidence" value="ECO:0007669"/>
    <property type="project" value="UniProtKB-KW"/>
</dbReference>
<dbReference type="SUPFAM" id="SSF109736">
    <property type="entry name" value="FGAM synthase PurL, linker domain"/>
    <property type="match status" value="1"/>
</dbReference>
<evidence type="ECO:0000259" key="16">
    <source>
        <dbReference type="Pfam" id="PF18072"/>
    </source>
</evidence>
<dbReference type="Gene3D" id="1.10.8.750">
    <property type="entry name" value="Phosphoribosylformylglycinamidine synthase, linker domain"/>
    <property type="match status" value="1"/>
</dbReference>
<dbReference type="FunFam" id="3.40.50.880:FF:000008">
    <property type="entry name" value="Phosphoribosylformylglycinamidine synthase"/>
    <property type="match status" value="1"/>
</dbReference>
<comment type="subcellular location">
    <subcellularLocation>
        <location evidence="1 14">Cytoplasm</location>
    </subcellularLocation>
</comment>
<keyword evidence="11 14" id="KW-0315">Glutamine amidotransferase</keyword>
<dbReference type="Pfam" id="PF22689">
    <property type="entry name" value="FGAR-AT_PurM_N-like"/>
    <property type="match status" value="1"/>
</dbReference>
<dbReference type="EMBL" id="JAGIBU010000001">
    <property type="protein sequence ID" value="MBS7824041.1"/>
    <property type="molecule type" value="Genomic_DNA"/>
</dbReference>
<keyword evidence="9 14" id="KW-0067">ATP-binding</keyword>
<feature type="domain" description="PurM-like C-terminal" evidence="15">
    <location>
        <begin position="838"/>
        <end position="979"/>
    </location>
</feature>
<evidence type="ECO:0000256" key="11">
    <source>
        <dbReference type="ARBA" id="ARBA00022962"/>
    </source>
</evidence>